<evidence type="ECO:0000256" key="4">
    <source>
        <dbReference type="ARBA" id="ARBA00022840"/>
    </source>
</evidence>
<dbReference type="EMBL" id="CAEZXR010000020">
    <property type="protein sequence ID" value="CAB4689088.1"/>
    <property type="molecule type" value="Genomic_DNA"/>
</dbReference>
<dbReference type="SMART" id="SM00220">
    <property type="entry name" value="S_TKc"/>
    <property type="match status" value="1"/>
</dbReference>
<feature type="region of interest" description="Disordered" evidence="5">
    <location>
        <begin position="370"/>
        <end position="389"/>
    </location>
</feature>
<evidence type="ECO:0000256" key="1">
    <source>
        <dbReference type="ARBA" id="ARBA00022679"/>
    </source>
</evidence>
<dbReference type="PANTHER" id="PTHR43289">
    <property type="entry name" value="MITOGEN-ACTIVATED PROTEIN KINASE KINASE KINASE 20-RELATED"/>
    <property type="match status" value="1"/>
</dbReference>
<evidence type="ECO:0000313" key="8">
    <source>
        <dbReference type="EMBL" id="CAB4689088.1"/>
    </source>
</evidence>
<keyword evidence="6" id="KW-1133">Transmembrane helix</keyword>
<feature type="region of interest" description="Disordered" evidence="5">
    <location>
        <begin position="418"/>
        <end position="456"/>
    </location>
</feature>
<reference evidence="8" key="1">
    <citation type="submission" date="2020-05" db="EMBL/GenBank/DDBJ databases">
        <authorList>
            <person name="Chiriac C."/>
            <person name="Salcher M."/>
            <person name="Ghai R."/>
            <person name="Kavagutti S V."/>
        </authorList>
    </citation>
    <scope>NUCLEOTIDE SEQUENCE</scope>
</reference>
<feature type="transmembrane region" description="Helical" evidence="6">
    <location>
        <begin position="394"/>
        <end position="415"/>
    </location>
</feature>
<dbReference type="Pfam" id="PF00069">
    <property type="entry name" value="Pkinase"/>
    <property type="match status" value="1"/>
</dbReference>
<dbReference type="InterPro" id="IPR017441">
    <property type="entry name" value="Protein_kinase_ATP_BS"/>
</dbReference>
<keyword evidence="3" id="KW-0418">Kinase</keyword>
<dbReference type="PANTHER" id="PTHR43289:SF6">
    <property type="entry name" value="SERINE_THREONINE-PROTEIN KINASE NEKL-3"/>
    <property type="match status" value="1"/>
</dbReference>
<keyword evidence="2" id="KW-0547">Nucleotide-binding</keyword>
<evidence type="ECO:0000256" key="5">
    <source>
        <dbReference type="SAM" id="MobiDB-lite"/>
    </source>
</evidence>
<evidence type="ECO:0000256" key="6">
    <source>
        <dbReference type="SAM" id="Phobius"/>
    </source>
</evidence>
<evidence type="ECO:0000256" key="3">
    <source>
        <dbReference type="ARBA" id="ARBA00022777"/>
    </source>
</evidence>
<gene>
    <name evidence="8" type="ORF">UFOPK2579_00287</name>
</gene>
<accession>A0A6J6NWN6</accession>
<dbReference type="Gene3D" id="1.10.510.10">
    <property type="entry name" value="Transferase(Phosphotransferase) domain 1"/>
    <property type="match status" value="1"/>
</dbReference>
<feature type="compositionally biased region" description="Basic and acidic residues" evidence="5">
    <location>
        <begin position="295"/>
        <end position="318"/>
    </location>
</feature>
<dbReference type="InterPro" id="IPR000719">
    <property type="entry name" value="Prot_kinase_dom"/>
</dbReference>
<dbReference type="AlphaFoldDB" id="A0A6J6NWN6"/>
<dbReference type="GO" id="GO:0004674">
    <property type="term" value="F:protein serine/threonine kinase activity"/>
    <property type="evidence" value="ECO:0007669"/>
    <property type="project" value="TreeGrafter"/>
</dbReference>
<protein>
    <submittedName>
        <fullName evidence="8">Unannotated protein</fullName>
    </submittedName>
</protein>
<keyword evidence="6" id="KW-0472">Membrane</keyword>
<dbReference type="SUPFAM" id="SSF56112">
    <property type="entry name" value="Protein kinase-like (PK-like)"/>
    <property type="match status" value="1"/>
</dbReference>
<keyword evidence="1" id="KW-0808">Transferase</keyword>
<keyword evidence="4" id="KW-0067">ATP-binding</keyword>
<dbReference type="CDD" id="cd14014">
    <property type="entry name" value="STKc_PknB_like"/>
    <property type="match status" value="1"/>
</dbReference>
<organism evidence="8">
    <name type="scientific">freshwater metagenome</name>
    <dbReference type="NCBI Taxonomy" id="449393"/>
    <lineage>
        <taxon>unclassified sequences</taxon>
        <taxon>metagenomes</taxon>
        <taxon>ecological metagenomes</taxon>
    </lineage>
</organism>
<dbReference type="GO" id="GO:0005524">
    <property type="term" value="F:ATP binding"/>
    <property type="evidence" value="ECO:0007669"/>
    <property type="project" value="UniProtKB-KW"/>
</dbReference>
<proteinExistence type="predicted"/>
<dbReference type="InterPro" id="IPR008271">
    <property type="entry name" value="Ser/Thr_kinase_AS"/>
</dbReference>
<feature type="compositionally biased region" description="Low complexity" evidence="5">
    <location>
        <begin position="418"/>
        <end position="443"/>
    </location>
</feature>
<evidence type="ECO:0000256" key="2">
    <source>
        <dbReference type="ARBA" id="ARBA00022741"/>
    </source>
</evidence>
<keyword evidence="6" id="KW-0812">Transmembrane</keyword>
<dbReference type="PROSITE" id="PS00107">
    <property type="entry name" value="PROTEIN_KINASE_ATP"/>
    <property type="match status" value="1"/>
</dbReference>
<sequence>MGYPKVDDEYAGRYLIVRQIGYGGMGVVFEAIDKVLNRAVAIKVVMPSLPDREDYAARFANEASVLARIRSRNIVQIHEYGEDDDTVYFVTELFPDGDLRSWLDHHDPFGRREALALVADLCGALADAHAAGVVHRDVKPANVLLWQRDDGLFPYLADFGIAVEGPAEERQGLTRPGGLVGSPAYMAPERHRGQPADEVGDVYSAGCVLWAVLTGQAPYSGTDFEVISSHVNGPVPQLGTGAPVDRRIDEVLAGALHKDPAQRIATAGELRERLLRIVADLDSGALPLTAPPPARKPDRKSSRKAERKAEHQAGHKPVDPPSVPPPPPESTRMRSAEPAAEPATDGTSLRSVPPVPVPVPVPVSGPVPVSVPVPGPGPTPAPQRDDQTPSARRWFVPALVLLLVLVLGGAAIATLGGDDDPAPSADPSASPSISDSPSVPVDPTAAGEPQVAAEPGYRQVTFTVRPGVVSPDAPEGATVTTEVRDGDDWVAVDGPLRRPTPRGGERACVTLRSLTSYAATSVPGEPTTTCAQSQPPTVSLVRSDKRCVRTVGGTTYPCTSYSVRVAGFETGTRPLAEILPVDGEPWCRDDSLSKRYCRTMRVDADGRASIDDYFAILVESGEARLRVSGVLSEPVRLYCGQPCR</sequence>
<name>A0A6J6NWN6_9ZZZZ</name>
<dbReference type="InterPro" id="IPR011009">
    <property type="entry name" value="Kinase-like_dom_sf"/>
</dbReference>
<dbReference type="Gene3D" id="3.30.200.20">
    <property type="entry name" value="Phosphorylase Kinase, domain 1"/>
    <property type="match status" value="1"/>
</dbReference>
<feature type="compositionally biased region" description="Pro residues" evidence="5">
    <location>
        <begin position="370"/>
        <end position="381"/>
    </location>
</feature>
<feature type="compositionally biased region" description="Pro residues" evidence="5">
    <location>
        <begin position="319"/>
        <end position="329"/>
    </location>
</feature>
<dbReference type="PROSITE" id="PS00108">
    <property type="entry name" value="PROTEIN_KINASE_ST"/>
    <property type="match status" value="1"/>
</dbReference>
<feature type="domain" description="Protein kinase" evidence="7">
    <location>
        <begin position="14"/>
        <end position="275"/>
    </location>
</feature>
<evidence type="ECO:0000259" key="7">
    <source>
        <dbReference type="PROSITE" id="PS50011"/>
    </source>
</evidence>
<feature type="region of interest" description="Disordered" evidence="5">
    <location>
        <begin position="284"/>
        <end position="355"/>
    </location>
</feature>
<dbReference type="PROSITE" id="PS50011">
    <property type="entry name" value="PROTEIN_KINASE_DOM"/>
    <property type="match status" value="1"/>
</dbReference>